<feature type="compositionally biased region" description="Basic and acidic residues" evidence="1">
    <location>
        <begin position="52"/>
        <end position="63"/>
    </location>
</feature>
<dbReference type="HOGENOM" id="CLU_1250455_0_0_1"/>
<name>M2NIR8_BAUPA</name>
<evidence type="ECO:0000313" key="3">
    <source>
        <dbReference type="Proteomes" id="UP000011761"/>
    </source>
</evidence>
<evidence type="ECO:0000256" key="1">
    <source>
        <dbReference type="SAM" id="MobiDB-lite"/>
    </source>
</evidence>
<sequence>MPQPFPLKLIDEGYDPTTAGRLIHLADRSNCDSDWTGINTYLHADNNPSHEATPHPRFLDHGKLPSGSSGSGPSVEESEKASGHDRGTGSGSTRQTQGEAGNERLVGEVAEEEEAGTEILCATGAVDGAPDPRQEGGADGAARAVSAPEAAAEAIVGATAVAYFWSCKWVWEASSPWSTWRVIRAAFHPRRVVGRQRSSRRSVLARVNGCGILHYFVRQSA</sequence>
<dbReference type="AlphaFoldDB" id="M2NIR8"/>
<reference evidence="2 3" key="1">
    <citation type="journal article" date="2012" name="PLoS Pathog.">
        <title>Diverse lifestyles and strategies of plant pathogenesis encoded in the genomes of eighteen Dothideomycetes fungi.</title>
        <authorList>
            <person name="Ohm R.A."/>
            <person name="Feau N."/>
            <person name="Henrissat B."/>
            <person name="Schoch C.L."/>
            <person name="Horwitz B.A."/>
            <person name="Barry K.W."/>
            <person name="Condon B.J."/>
            <person name="Copeland A.C."/>
            <person name="Dhillon B."/>
            <person name="Glaser F."/>
            <person name="Hesse C.N."/>
            <person name="Kosti I."/>
            <person name="LaButti K."/>
            <person name="Lindquist E.A."/>
            <person name="Lucas S."/>
            <person name="Salamov A.A."/>
            <person name="Bradshaw R.E."/>
            <person name="Ciuffetti L."/>
            <person name="Hamelin R.C."/>
            <person name="Kema G.H.J."/>
            <person name="Lawrence C."/>
            <person name="Scott J.A."/>
            <person name="Spatafora J.W."/>
            <person name="Turgeon B.G."/>
            <person name="de Wit P.J.G.M."/>
            <person name="Zhong S."/>
            <person name="Goodwin S.B."/>
            <person name="Grigoriev I.V."/>
        </authorList>
    </citation>
    <scope>NUCLEOTIDE SEQUENCE [LARGE SCALE GENOMIC DNA]</scope>
    <source>
        <strain evidence="2 3">UAMH 10762</strain>
    </source>
</reference>
<dbReference type="EMBL" id="KB445552">
    <property type="protein sequence ID" value="EMC98985.1"/>
    <property type="molecule type" value="Genomic_DNA"/>
</dbReference>
<dbReference type="KEGG" id="bcom:BAUCODRAFT_573234"/>
<feature type="compositionally biased region" description="Basic and acidic residues" evidence="1">
    <location>
        <begin position="77"/>
        <end position="87"/>
    </location>
</feature>
<dbReference type="GeneID" id="19115665"/>
<proteinExistence type="predicted"/>
<evidence type="ECO:0000313" key="2">
    <source>
        <dbReference type="EMBL" id="EMC98985.1"/>
    </source>
</evidence>
<protein>
    <submittedName>
        <fullName evidence="2">Uncharacterized protein</fullName>
    </submittedName>
</protein>
<gene>
    <name evidence="2" type="ORF">BAUCODRAFT_573234</name>
</gene>
<dbReference type="Proteomes" id="UP000011761">
    <property type="component" value="Unassembled WGS sequence"/>
</dbReference>
<organism evidence="2 3">
    <name type="scientific">Baudoinia panamericana (strain UAMH 10762)</name>
    <name type="common">Angels' share fungus</name>
    <name type="synonym">Baudoinia compniacensis (strain UAMH 10762)</name>
    <dbReference type="NCBI Taxonomy" id="717646"/>
    <lineage>
        <taxon>Eukaryota</taxon>
        <taxon>Fungi</taxon>
        <taxon>Dikarya</taxon>
        <taxon>Ascomycota</taxon>
        <taxon>Pezizomycotina</taxon>
        <taxon>Dothideomycetes</taxon>
        <taxon>Dothideomycetidae</taxon>
        <taxon>Mycosphaerellales</taxon>
        <taxon>Teratosphaeriaceae</taxon>
        <taxon>Baudoinia</taxon>
    </lineage>
</organism>
<feature type="compositionally biased region" description="Low complexity" evidence="1">
    <location>
        <begin position="65"/>
        <end position="75"/>
    </location>
</feature>
<feature type="region of interest" description="Disordered" evidence="1">
    <location>
        <begin position="46"/>
        <end position="103"/>
    </location>
</feature>
<accession>M2NIR8</accession>
<keyword evidence="3" id="KW-1185">Reference proteome</keyword>
<dbReference type="RefSeq" id="XP_007674049.1">
    <property type="nucleotide sequence ID" value="XM_007675859.1"/>
</dbReference>